<dbReference type="InterPro" id="IPR055170">
    <property type="entry name" value="GFO_IDH_MocA-like_dom"/>
</dbReference>
<feature type="domain" description="GFO/IDH/MocA-like oxidoreductase" evidence="1">
    <location>
        <begin position="71"/>
        <end position="201"/>
    </location>
</feature>
<evidence type="ECO:0000313" key="2">
    <source>
        <dbReference type="EMBL" id="SEP58165.1"/>
    </source>
</evidence>
<dbReference type="Pfam" id="PF22725">
    <property type="entry name" value="GFO_IDH_MocA_C3"/>
    <property type="match status" value="1"/>
</dbReference>
<dbReference type="EMBL" id="FOFB01000001">
    <property type="protein sequence ID" value="SEP58165.1"/>
    <property type="molecule type" value="Genomic_DNA"/>
</dbReference>
<protein>
    <submittedName>
        <fullName evidence="2">Predicted dehydrogenase</fullName>
    </submittedName>
</protein>
<evidence type="ECO:0000259" key="1">
    <source>
        <dbReference type="Pfam" id="PF22725"/>
    </source>
</evidence>
<gene>
    <name evidence="2" type="ORF">SAMN05444359_101128</name>
</gene>
<dbReference type="Gene3D" id="3.40.50.720">
    <property type="entry name" value="NAD(P)-binding Rossmann-like Domain"/>
    <property type="match status" value="1"/>
</dbReference>
<reference evidence="3" key="1">
    <citation type="submission" date="2016-10" db="EMBL/GenBank/DDBJ databases">
        <authorList>
            <person name="Varghese N."/>
            <person name="Submissions S."/>
        </authorList>
    </citation>
    <scope>NUCLEOTIDE SEQUENCE [LARGE SCALE GENOMIC DNA]</scope>
    <source>
        <strain evidence="3">DSM 24740</strain>
    </source>
</reference>
<dbReference type="SUPFAM" id="SSF51735">
    <property type="entry name" value="NAD(P)-binding Rossmann-fold domains"/>
    <property type="match status" value="1"/>
</dbReference>
<dbReference type="Proteomes" id="UP000199021">
    <property type="component" value="Unassembled WGS sequence"/>
</dbReference>
<dbReference type="InParanoid" id="A0A1H8Z140"/>
<dbReference type="PANTHER" id="PTHR43708">
    <property type="entry name" value="CONSERVED EXPRESSED OXIDOREDUCTASE (EUROFUNG)"/>
    <property type="match status" value="1"/>
</dbReference>
<name>A0A1H8Z140_9BACT</name>
<dbReference type="STRING" id="478744.SAMN05444359_101128"/>
<proteinExistence type="predicted"/>
<dbReference type="AlphaFoldDB" id="A0A1H8Z140"/>
<accession>A0A1H8Z140</accession>
<evidence type="ECO:0000313" key="3">
    <source>
        <dbReference type="Proteomes" id="UP000199021"/>
    </source>
</evidence>
<dbReference type="InterPro" id="IPR036291">
    <property type="entry name" value="NAD(P)-bd_dom_sf"/>
</dbReference>
<dbReference type="Gene3D" id="3.30.360.10">
    <property type="entry name" value="Dihydrodipicolinate Reductase, domain 2"/>
    <property type="match status" value="1"/>
</dbReference>
<keyword evidence="3" id="KW-1185">Reference proteome</keyword>
<dbReference type="PANTHER" id="PTHR43708:SF8">
    <property type="entry name" value="OXIDOREDUCTASE"/>
    <property type="match status" value="1"/>
</dbReference>
<dbReference type="InterPro" id="IPR051317">
    <property type="entry name" value="Gfo/Idh/MocA_oxidoreduct"/>
</dbReference>
<organism evidence="2 3">
    <name type="scientific">Neolewinella agarilytica</name>
    <dbReference type="NCBI Taxonomy" id="478744"/>
    <lineage>
        <taxon>Bacteria</taxon>
        <taxon>Pseudomonadati</taxon>
        <taxon>Bacteroidota</taxon>
        <taxon>Saprospiria</taxon>
        <taxon>Saprospirales</taxon>
        <taxon>Lewinellaceae</taxon>
        <taxon>Neolewinella</taxon>
    </lineage>
</organism>
<dbReference type="SUPFAM" id="SSF55347">
    <property type="entry name" value="Glyceraldehyde-3-phosphate dehydrogenase-like, C-terminal domain"/>
    <property type="match status" value="1"/>
</dbReference>
<sequence length="281" mass="31787">MKDGWNARWLRLYSHVGTHMDAQKHFDVGKHITCQKPLAPTLAESKEIHRTCVRAQKRFMVHENFRFQPWHRKIKELIQAGVLGDRLHTITQRMRTGDGYGPDAYLGRQPYFRTMPRLLMFETGIHFIDVLRFLGGEVSTVFAKMRTLNPVIAGEDAAIVLLDFASGAQGIIDGNRYNEANHPDPRYTFGTTVIEGSNGTLRLSLDGTLTLQPLGEQEREVKYAHARRGFAGDCVYSIQQHFLEAFQSGSPFETNGDDYLKSLAVLEACYDSAANKQIVKL</sequence>